<feature type="region of interest" description="Disordered" evidence="1">
    <location>
        <begin position="405"/>
        <end position="430"/>
    </location>
</feature>
<feature type="region of interest" description="Disordered" evidence="1">
    <location>
        <begin position="24"/>
        <end position="98"/>
    </location>
</feature>
<evidence type="ECO:0000256" key="1">
    <source>
        <dbReference type="SAM" id="MobiDB-lite"/>
    </source>
</evidence>
<accession>A0A250IM52</accession>
<feature type="compositionally biased region" description="Basic and acidic residues" evidence="1">
    <location>
        <begin position="405"/>
        <end position="421"/>
    </location>
</feature>
<sequence length="441" mass="49878">MGMRKHWGLMKWGVCAVLVGCGATREEPTSEPTPEAPAPFPDTPVPAQPPASTPPTGEVPPPGEPSTQPETPTQEPTVPVVQPPPSPGEVPPVSAGLEGSPTLEPVACVPWKGKVPPVRATACEGTSLFANGDREVARYDADSRLLERRRYGPDGTLQETELHTWKNGHETLRRFEFPEGSWDQIEWAYDDAGRLARRTETFSGSEPPRDDRYIRDANGRLERIERQTSNGQEGPIVYHYNAVGQLVEIDSRPDCDLRVARCETFTYWPNGHVKQNAWTDDHHMSFTNLYDDRGNLVDEQEHGFEHGRYTVTSHDAARRVFRSWEKYGGYYRSHEFVRTFYYDASGPLLLERLGKVYTQLSGPGIEYPLVTTYLTTTRRLTYLCGTKIVWLDEWDSDQNGVVDARRTHERDEKGRLVHEEYSGTPGLDEGPVRRDFKYECD</sequence>
<dbReference type="EMBL" id="CP022163">
    <property type="protein sequence ID" value="ATB32302.1"/>
    <property type="molecule type" value="Genomic_DNA"/>
</dbReference>
<organism evidence="2 3">
    <name type="scientific">Melittangium boletus DSM 14713</name>
    <dbReference type="NCBI Taxonomy" id="1294270"/>
    <lineage>
        <taxon>Bacteria</taxon>
        <taxon>Pseudomonadati</taxon>
        <taxon>Myxococcota</taxon>
        <taxon>Myxococcia</taxon>
        <taxon>Myxococcales</taxon>
        <taxon>Cystobacterineae</taxon>
        <taxon>Archangiaceae</taxon>
        <taxon>Melittangium</taxon>
    </lineage>
</organism>
<feature type="compositionally biased region" description="Pro residues" evidence="1">
    <location>
        <begin position="34"/>
        <end position="64"/>
    </location>
</feature>
<feature type="compositionally biased region" description="Low complexity" evidence="1">
    <location>
        <begin position="65"/>
        <end position="80"/>
    </location>
</feature>
<gene>
    <name evidence="2" type="ORF">MEBOL_005779</name>
</gene>
<reference evidence="2 3" key="1">
    <citation type="submission" date="2017-06" db="EMBL/GenBank/DDBJ databases">
        <authorList>
            <person name="Kim H.J."/>
            <person name="Triplett B.A."/>
        </authorList>
    </citation>
    <scope>NUCLEOTIDE SEQUENCE [LARGE SCALE GENOMIC DNA]</scope>
    <source>
        <strain evidence="2 3">DSM 14713</strain>
    </source>
</reference>
<proteinExistence type="predicted"/>
<dbReference type="KEGG" id="mbd:MEBOL_005779"/>
<evidence type="ECO:0000313" key="3">
    <source>
        <dbReference type="Proteomes" id="UP000217289"/>
    </source>
</evidence>
<protein>
    <submittedName>
        <fullName evidence="2">Uncharacterized protein</fullName>
    </submittedName>
</protein>
<keyword evidence="3" id="KW-1185">Reference proteome</keyword>
<dbReference type="Proteomes" id="UP000217289">
    <property type="component" value="Chromosome"/>
</dbReference>
<dbReference type="Gene3D" id="2.180.10.10">
    <property type="entry name" value="RHS repeat-associated core"/>
    <property type="match status" value="1"/>
</dbReference>
<feature type="compositionally biased region" description="Pro residues" evidence="1">
    <location>
        <begin position="81"/>
        <end position="90"/>
    </location>
</feature>
<name>A0A250IM52_9BACT</name>
<evidence type="ECO:0000313" key="2">
    <source>
        <dbReference type="EMBL" id="ATB32302.1"/>
    </source>
</evidence>
<dbReference type="AlphaFoldDB" id="A0A250IM52"/>